<keyword evidence="2" id="KW-1185">Reference proteome</keyword>
<dbReference type="EMBL" id="MU276508">
    <property type="protein sequence ID" value="KAI0038407.1"/>
    <property type="molecule type" value="Genomic_DNA"/>
</dbReference>
<comment type="caution">
    <text evidence="1">The sequence shown here is derived from an EMBL/GenBank/DDBJ whole genome shotgun (WGS) entry which is preliminary data.</text>
</comment>
<accession>A0ACB8R3F2</accession>
<proteinExistence type="predicted"/>
<name>A0ACB8R3F2_9AGAM</name>
<gene>
    <name evidence="1" type="ORF">FA95DRAFT_1600131</name>
</gene>
<dbReference type="Proteomes" id="UP000814033">
    <property type="component" value="Unassembled WGS sequence"/>
</dbReference>
<reference evidence="1" key="2">
    <citation type="journal article" date="2022" name="New Phytol.">
        <title>Evolutionary transition to the ectomycorrhizal habit in the genomes of a hyperdiverse lineage of mushroom-forming fungi.</title>
        <authorList>
            <person name="Looney B."/>
            <person name="Miyauchi S."/>
            <person name="Morin E."/>
            <person name="Drula E."/>
            <person name="Courty P.E."/>
            <person name="Kohler A."/>
            <person name="Kuo A."/>
            <person name="LaButti K."/>
            <person name="Pangilinan J."/>
            <person name="Lipzen A."/>
            <person name="Riley R."/>
            <person name="Andreopoulos W."/>
            <person name="He G."/>
            <person name="Johnson J."/>
            <person name="Nolan M."/>
            <person name="Tritt A."/>
            <person name="Barry K.W."/>
            <person name="Grigoriev I.V."/>
            <person name="Nagy L.G."/>
            <person name="Hibbett D."/>
            <person name="Henrissat B."/>
            <person name="Matheny P.B."/>
            <person name="Labbe J."/>
            <person name="Martin F.M."/>
        </authorList>
    </citation>
    <scope>NUCLEOTIDE SEQUENCE</scope>
    <source>
        <strain evidence="1">FP105234-sp</strain>
    </source>
</reference>
<sequence>MPRADADSTILVPNVPVSRLPPEVLTHVFSLLSSVDRPRIKMSLNQNQADLGWLKVTHVCQRWRNIALNEPLLWASDIVLPSLLGDRWAATFVTRAQDVPLTVTLCDAHASNSRDGTPFIGANLARTRAIMDLRTYSHYLHALCTPAPILHTLGLRIYAINELNERPYLPEGLFGGAAGLPELRHLSVAASTVCPWTSLLLQQLVSVNIAAHHQKLPGAVLASMFAALGKMRGLERLKLDLTPEDVNGVPATPLPALQHLSLCNDFVKDALLILDHLALPASTRIHSTIGMDYLRGLRTVFPEMNARIDPRAAAISRVDVNLAAGNQRSGGPRRVEVGAWRGGDTDGAPALAVRLIGWKNVPAVLKSIASTHLEALAVGGDARAPDAPDAAWLDALGSATRLHRVTVKGGAVPQFCATPHSLDVLPALSVLVVNIRSHPLAKNILQDKLPRCLAERARAGNVLKELEVIGYSEDEASVCALQEAVPGLVIRWSWEAET</sequence>
<evidence type="ECO:0000313" key="1">
    <source>
        <dbReference type="EMBL" id="KAI0038407.1"/>
    </source>
</evidence>
<organism evidence="1 2">
    <name type="scientific">Auriscalpium vulgare</name>
    <dbReference type="NCBI Taxonomy" id="40419"/>
    <lineage>
        <taxon>Eukaryota</taxon>
        <taxon>Fungi</taxon>
        <taxon>Dikarya</taxon>
        <taxon>Basidiomycota</taxon>
        <taxon>Agaricomycotina</taxon>
        <taxon>Agaricomycetes</taxon>
        <taxon>Russulales</taxon>
        <taxon>Auriscalpiaceae</taxon>
        <taxon>Auriscalpium</taxon>
    </lineage>
</organism>
<evidence type="ECO:0000313" key="2">
    <source>
        <dbReference type="Proteomes" id="UP000814033"/>
    </source>
</evidence>
<reference evidence="1" key="1">
    <citation type="submission" date="2021-02" db="EMBL/GenBank/DDBJ databases">
        <authorList>
            <consortium name="DOE Joint Genome Institute"/>
            <person name="Ahrendt S."/>
            <person name="Looney B.P."/>
            <person name="Miyauchi S."/>
            <person name="Morin E."/>
            <person name="Drula E."/>
            <person name="Courty P.E."/>
            <person name="Chicoki N."/>
            <person name="Fauchery L."/>
            <person name="Kohler A."/>
            <person name="Kuo A."/>
            <person name="Labutti K."/>
            <person name="Pangilinan J."/>
            <person name="Lipzen A."/>
            <person name="Riley R."/>
            <person name="Andreopoulos W."/>
            <person name="He G."/>
            <person name="Johnson J."/>
            <person name="Barry K.W."/>
            <person name="Grigoriev I.V."/>
            <person name="Nagy L."/>
            <person name="Hibbett D."/>
            <person name="Henrissat B."/>
            <person name="Matheny P.B."/>
            <person name="Labbe J."/>
            <person name="Martin F."/>
        </authorList>
    </citation>
    <scope>NUCLEOTIDE SEQUENCE</scope>
    <source>
        <strain evidence="1">FP105234-sp</strain>
    </source>
</reference>
<protein>
    <submittedName>
        <fullName evidence="1">Uncharacterized protein</fullName>
    </submittedName>
</protein>